<sequence length="200" mass="22998">MYYHFDNVDYNYHGSTLEMKFEIINVKFTHSKTLCQMPYPKIESYTEIPILIDSTDLIYPCKPQDTIIPNKCLNYTYKTIIHATTTAPISSEPVSTLGIIINRIKNSIHGSTIKKSIFSNPRESKYTTKHVATDSINGKNSIGIRATLGNKPFLSYRDIFAFSFIFLGIIILLLERKRRRKISRQVTNYLYRAKSVTNAV</sequence>
<dbReference type="Proteomes" id="UP000031668">
    <property type="component" value="Unassembled WGS sequence"/>
</dbReference>
<dbReference type="EMBL" id="JWZT01002304">
    <property type="protein sequence ID" value="KII69735.1"/>
    <property type="molecule type" value="Genomic_DNA"/>
</dbReference>
<comment type="caution">
    <text evidence="2">The sequence shown here is derived from an EMBL/GenBank/DDBJ whole genome shotgun (WGS) entry which is preliminary data.</text>
</comment>
<keyword evidence="3" id="KW-1185">Reference proteome</keyword>
<keyword evidence="1" id="KW-0812">Transmembrane</keyword>
<evidence type="ECO:0000313" key="2">
    <source>
        <dbReference type="EMBL" id="KII69735.1"/>
    </source>
</evidence>
<protein>
    <submittedName>
        <fullName evidence="2">Uncharacterized protein</fullName>
    </submittedName>
</protein>
<proteinExistence type="predicted"/>
<keyword evidence="1" id="KW-1133">Transmembrane helix</keyword>
<accession>A0A0C2N044</accession>
<reference evidence="2 3" key="1">
    <citation type="journal article" date="2014" name="Genome Biol. Evol.">
        <title>The genome of the myxosporean Thelohanellus kitauei shows adaptations to nutrient acquisition within its fish host.</title>
        <authorList>
            <person name="Yang Y."/>
            <person name="Xiong J."/>
            <person name="Zhou Z."/>
            <person name="Huo F."/>
            <person name="Miao W."/>
            <person name="Ran C."/>
            <person name="Liu Y."/>
            <person name="Zhang J."/>
            <person name="Feng J."/>
            <person name="Wang M."/>
            <person name="Wang M."/>
            <person name="Wang L."/>
            <person name="Yao B."/>
        </authorList>
    </citation>
    <scope>NUCLEOTIDE SEQUENCE [LARGE SCALE GENOMIC DNA]</scope>
    <source>
        <strain evidence="2">Wuqing</strain>
    </source>
</reference>
<dbReference type="AlphaFoldDB" id="A0A0C2N044"/>
<keyword evidence="1" id="KW-0472">Membrane</keyword>
<organism evidence="2 3">
    <name type="scientific">Thelohanellus kitauei</name>
    <name type="common">Myxosporean</name>
    <dbReference type="NCBI Taxonomy" id="669202"/>
    <lineage>
        <taxon>Eukaryota</taxon>
        <taxon>Metazoa</taxon>
        <taxon>Cnidaria</taxon>
        <taxon>Myxozoa</taxon>
        <taxon>Myxosporea</taxon>
        <taxon>Bivalvulida</taxon>
        <taxon>Platysporina</taxon>
        <taxon>Myxobolidae</taxon>
        <taxon>Thelohanellus</taxon>
    </lineage>
</organism>
<name>A0A0C2N044_THEKT</name>
<gene>
    <name evidence="2" type="ORF">RF11_03079</name>
</gene>
<feature type="transmembrane region" description="Helical" evidence="1">
    <location>
        <begin position="154"/>
        <end position="174"/>
    </location>
</feature>
<evidence type="ECO:0000313" key="3">
    <source>
        <dbReference type="Proteomes" id="UP000031668"/>
    </source>
</evidence>
<evidence type="ECO:0000256" key="1">
    <source>
        <dbReference type="SAM" id="Phobius"/>
    </source>
</evidence>